<dbReference type="Pfam" id="PF00581">
    <property type="entry name" value="Rhodanese"/>
    <property type="match status" value="2"/>
</dbReference>
<feature type="domain" description="Rhodanese" evidence="9">
    <location>
        <begin position="173"/>
        <end position="309"/>
    </location>
</feature>
<dbReference type="SMART" id="SM00450">
    <property type="entry name" value="RHOD"/>
    <property type="match status" value="2"/>
</dbReference>
<dbReference type="Gene3D" id="3.40.250.10">
    <property type="entry name" value="Rhodanese-like domain"/>
    <property type="match status" value="2"/>
</dbReference>
<keyword evidence="11" id="KW-1185">Reference proteome</keyword>
<reference evidence="10" key="2">
    <citation type="submission" date="2025-09" db="UniProtKB">
        <authorList>
            <consortium name="Ensembl"/>
        </authorList>
    </citation>
    <scope>IDENTIFICATION</scope>
</reference>
<evidence type="ECO:0000259" key="9">
    <source>
        <dbReference type="PROSITE" id="PS50206"/>
    </source>
</evidence>
<feature type="domain" description="Rhodanese" evidence="9">
    <location>
        <begin position="25"/>
        <end position="143"/>
    </location>
</feature>
<keyword evidence="6" id="KW-0496">Mitochondrion</keyword>
<keyword evidence="5" id="KW-0694">RNA-binding</keyword>
<dbReference type="InterPro" id="IPR001307">
    <property type="entry name" value="Thiosulphate_STrfase_CS"/>
</dbReference>
<accession>A0A8B9PS05</accession>
<dbReference type="Proteomes" id="UP000694424">
    <property type="component" value="Unplaced"/>
</dbReference>
<keyword evidence="3 8" id="KW-0808">Transferase</keyword>
<dbReference type="SUPFAM" id="SSF52821">
    <property type="entry name" value="Rhodanese/Cell cycle control phosphatase"/>
    <property type="match status" value="2"/>
</dbReference>
<dbReference type="InterPro" id="IPR045078">
    <property type="entry name" value="TST/MPST-like"/>
</dbReference>
<dbReference type="PANTHER" id="PTHR11364:SF6">
    <property type="entry name" value="THIOSULFATE SULFURTRANSFERASE"/>
    <property type="match status" value="1"/>
</dbReference>
<evidence type="ECO:0000256" key="2">
    <source>
        <dbReference type="ARBA" id="ARBA00011245"/>
    </source>
</evidence>
<dbReference type="GO" id="GO:0003723">
    <property type="term" value="F:RNA binding"/>
    <property type="evidence" value="ECO:0007669"/>
    <property type="project" value="UniProtKB-KW"/>
</dbReference>
<evidence type="ECO:0000256" key="5">
    <source>
        <dbReference type="ARBA" id="ARBA00022884"/>
    </source>
</evidence>
<dbReference type="InterPro" id="IPR036873">
    <property type="entry name" value="Rhodanese-like_dom_sf"/>
</dbReference>
<dbReference type="InterPro" id="IPR001763">
    <property type="entry name" value="Rhodanese-like_dom"/>
</dbReference>
<organism evidence="10 11">
    <name type="scientific">Apteryx owenii</name>
    <name type="common">Little spotted kiwi</name>
    <dbReference type="NCBI Taxonomy" id="8824"/>
    <lineage>
        <taxon>Eukaryota</taxon>
        <taxon>Metazoa</taxon>
        <taxon>Chordata</taxon>
        <taxon>Craniata</taxon>
        <taxon>Vertebrata</taxon>
        <taxon>Euteleostomi</taxon>
        <taxon>Archelosauria</taxon>
        <taxon>Archosauria</taxon>
        <taxon>Dinosauria</taxon>
        <taxon>Saurischia</taxon>
        <taxon>Theropoda</taxon>
        <taxon>Coelurosauria</taxon>
        <taxon>Aves</taxon>
        <taxon>Palaeognathae</taxon>
        <taxon>Apterygiformes</taxon>
        <taxon>Apterygidae</taxon>
        <taxon>Apteryx</taxon>
    </lineage>
</organism>
<name>A0A8B9PS05_APTOW</name>
<dbReference type="GO" id="GO:0004792">
    <property type="term" value="F:thiosulfate-cyanide sulfurtransferase activity"/>
    <property type="evidence" value="ECO:0007669"/>
    <property type="project" value="UniProtKB-EC"/>
</dbReference>
<dbReference type="GO" id="GO:0005759">
    <property type="term" value="C:mitochondrial matrix"/>
    <property type="evidence" value="ECO:0007669"/>
    <property type="project" value="UniProtKB-SubCell"/>
</dbReference>
<comment type="subunit">
    <text evidence="2">Monomer.</text>
</comment>
<evidence type="ECO:0000256" key="4">
    <source>
        <dbReference type="ARBA" id="ARBA00022737"/>
    </source>
</evidence>
<dbReference type="FunFam" id="3.40.250.10:FF:000008">
    <property type="entry name" value="Sulfurtransferase"/>
    <property type="match status" value="1"/>
</dbReference>
<keyword evidence="4" id="KW-0677">Repeat</keyword>
<reference evidence="10" key="1">
    <citation type="submission" date="2025-08" db="UniProtKB">
        <authorList>
            <consortium name="Ensembl"/>
        </authorList>
    </citation>
    <scope>IDENTIFICATION</scope>
</reference>
<dbReference type="PROSITE" id="PS00683">
    <property type="entry name" value="RHODANESE_2"/>
    <property type="match status" value="1"/>
</dbReference>
<evidence type="ECO:0000256" key="3">
    <source>
        <dbReference type="ARBA" id="ARBA00022679"/>
    </source>
</evidence>
<dbReference type="Ensembl" id="ENSAOWT00000017054.1">
    <property type="protein sequence ID" value="ENSAOWP00000015033.1"/>
    <property type="gene ID" value="ENSAOWG00000010251.1"/>
</dbReference>
<dbReference type="CDD" id="cd01448">
    <property type="entry name" value="TST_Repeat_1"/>
    <property type="match status" value="1"/>
</dbReference>
<comment type="subcellular location">
    <subcellularLocation>
        <location evidence="1">Mitochondrion matrix</location>
    </subcellularLocation>
</comment>
<dbReference type="PROSITE" id="PS00380">
    <property type="entry name" value="RHODANESE_1"/>
    <property type="match status" value="1"/>
</dbReference>
<evidence type="ECO:0000256" key="8">
    <source>
        <dbReference type="RuleBase" id="RU000507"/>
    </source>
</evidence>
<dbReference type="FunFam" id="3.40.250.10:FF:000001">
    <property type="entry name" value="Sulfurtransferase"/>
    <property type="match status" value="1"/>
</dbReference>
<dbReference type="CDD" id="cd01449">
    <property type="entry name" value="TST_Repeat_2"/>
    <property type="match status" value="1"/>
</dbReference>
<dbReference type="PROSITE" id="PS50206">
    <property type="entry name" value="RHODANESE_3"/>
    <property type="match status" value="2"/>
</dbReference>
<dbReference type="AlphaFoldDB" id="A0A8B9PS05"/>
<evidence type="ECO:0000256" key="6">
    <source>
        <dbReference type="ARBA" id="ARBA00023128"/>
    </source>
</evidence>
<evidence type="ECO:0000256" key="1">
    <source>
        <dbReference type="ARBA" id="ARBA00004305"/>
    </source>
</evidence>
<evidence type="ECO:0000256" key="7">
    <source>
        <dbReference type="ARBA" id="ARBA00047549"/>
    </source>
</evidence>
<dbReference type="PANTHER" id="PTHR11364">
    <property type="entry name" value="THIOSULFATE SULFERTANSFERASE"/>
    <property type="match status" value="1"/>
</dbReference>
<proteinExistence type="predicted"/>
<evidence type="ECO:0000313" key="10">
    <source>
        <dbReference type="Ensembl" id="ENSAOWP00000015033.1"/>
    </source>
</evidence>
<sequence length="318" mass="35739">MASQVLPRALVTTKWLSEAIRAQRVGPSLRVLDASWYPPQERNARQEFRESHIPGASFFDIEECRDKSSPYDFMLPSESHFADYVGCLGISNDTHVVVYDGDKLGTFYAPRAWWMFRAFGHREVSVLNGGFKNWVKEGHPVTAEVSQVAPAVFKATLNKALLKTFEEMVENLGSRQFQVVDSRPEGRFRGTELDQGRRNAACNLEKKNGLEAKELAVFSGLESGHIPGAVNIPFHSFLTEAGHEKSLEEIQQMFQEKKVDLSKPLTATCRKGVTACHIALAAYLCGKPDVSVYDGSWSEWFHRAPPQYKVSELKRNKA</sequence>
<protein>
    <recommendedName>
        <fullName evidence="8">Sulfurtransferase</fullName>
    </recommendedName>
</protein>
<evidence type="ECO:0000313" key="11">
    <source>
        <dbReference type="Proteomes" id="UP000694424"/>
    </source>
</evidence>
<comment type="catalytic activity">
    <reaction evidence="7">
        <text>thiosulfate + hydrogen cyanide = thiocyanate + sulfite + 2 H(+)</text>
        <dbReference type="Rhea" id="RHEA:16881"/>
        <dbReference type="ChEBI" id="CHEBI:15378"/>
        <dbReference type="ChEBI" id="CHEBI:17359"/>
        <dbReference type="ChEBI" id="CHEBI:18022"/>
        <dbReference type="ChEBI" id="CHEBI:18407"/>
        <dbReference type="ChEBI" id="CHEBI:33542"/>
        <dbReference type="EC" id="2.8.1.1"/>
    </reaction>
</comment>